<keyword evidence="2 7" id="KW-0963">Cytoplasm</keyword>
<keyword evidence="7" id="KW-0004">4Fe-4S</keyword>
<dbReference type="HOGENOM" id="CLU_038344_2_0_2"/>
<dbReference type="Gene3D" id="3.40.50.2030">
    <property type="match status" value="2"/>
</dbReference>
<dbReference type="KEGG" id="mear:Mpt1_c10420"/>
<evidence type="ECO:0000256" key="2">
    <source>
        <dbReference type="ARBA" id="ARBA00022490"/>
    </source>
</evidence>
<dbReference type="GO" id="GO:0051539">
    <property type="term" value="F:4 iron, 4 sulfur cluster binding"/>
    <property type="evidence" value="ECO:0007669"/>
    <property type="project" value="UniProtKB-KW"/>
</dbReference>
<evidence type="ECO:0000256" key="7">
    <source>
        <dbReference type="HAMAP-Rule" id="MF_00069"/>
    </source>
</evidence>
<comment type="cofactor">
    <cofactor evidence="7">
        <name>[4Fe-4S] cluster</name>
        <dbReference type="ChEBI" id="CHEBI:49883"/>
    </cofactor>
    <text evidence="7">Binds 1 [4Fe-4S] cluster.</text>
</comment>
<evidence type="ECO:0000313" key="8">
    <source>
        <dbReference type="EMBL" id="AIZ56912.1"/>
    </source>
</evidence>
<keyword evidence="9" id="KW-1185">Reference proteome</keyword>
<feature type="binding site" evidence="7">
    <location>
        <position position="257"/>
    </location>
    <ligand>
        <name>hybrid [4Fe-2O-2S] cluster</name>
        <dbReference type="ChEBI" id="CHEBI:60519"/>
    </ligand>
</feature>
<keyword evidence="3 7" id="KW-0479">Metal-binding</keyword>
<dbReference type="PANTHER" id="PTHR30109:SF0">
    <property type="entry name" value="HYDROXYLAMINE REDUCTASE"/>
    <property type="match status" value="1"/>
</dbReference>
<gene>
    <name evidence="7 8" type="primary">hcp</name>
    <name evidence="8" type="ORF">Mpt1_c10420</name>
</gene>
<dbReference type="GO" id="GO:0042542">
    <property type="term" value="P:response to hydrogen peroxide"/>
    <property type="evidence" value="ECO:0007669"/>
    <property type="project" value="TreeGrafter"/>
</dbReference>
<evidence type="ECO:0000256" key="1">
    <source>
        <dbReference type="ARBA" id="ARBA00004496"/>
    </source>
</evidence>
<dbReference type="InterPro" id="IPR016100">
    <property type="entry name" value="Prismane_a-bundle"/>
</dbReference>
<dbReference type="InterPro" id="IPR011254">
    <property type="entry name" value="Prismane-like_sf"/>
</dbReference>
<feature type="binding site" evidence="7">
    <location>
        <position position="444"/>
    </location>
    <ligand>
        <name>hybrid [4Fe-2O-2S] cluster</name>
        <dbReference type="ChEBI" id="CHEBI:60519"/>
    </ligand>
</feature>
<organism evidence="8 9">
    <name type="scientific">Candidatus Methanoplasma termitum</name>
    <dbReference type="NCBI Taxonomy" id="1577791"/>
    <lineage>
        <taxon>Archaea</taxon>
        <taxon>Methanobacteriati</taxon>
        <taxon>Thermoplasmatota</taxon>
        <taxon>Thermoplasmata</taxon>
        <taxon>Methanomassiliicoccales</taxon>
        <taxon>Methanomassiliicoccaceae</taxon>
        <taxon>Candidatus Methanoplasma</taxon>
    </lineage>
</organism>
<dbReference type="Proteomes" id="UP000030787">
    <property type="component" value="Chromosome"/>
</dbReference>
<evidence type="ECO:0000256" key="6">
    <source>
        <dbReference type="ARBA" id="ARBA00023014"/>
    </source>
</evidence>
<feature type="binding site" evidence="7">
    <location>
        <position position="233"/>
    </location>
    <ligand>
        <name>hybrid [4Fe-2O-2S] cluster</name>
        <dbReference type="ChEBI" id="CHEBI:60519"/>
    </ligand>
</feature>
<feature type="binding site" evidence="7">
    <location>
        <position position="301"/>
    </location>
    <ligand>
        <name>hybrid [4Fe-2O-2S] cluster</name>
        <dbReference type="ChEBI" id="CHEBI:60519"/>
    </ligand>
</feature>
<keyword evidence="5 7" id="KW-0408">Iron</keyword>
<proteinExistence type="inferred from homology"/>
<dbReference type="HAMAP" id="MF_00069">
    <property type="entry name" value="Hydroxylam_reduct"/>
    <property type="match status" value="1"/>
</dbReference>
<dbReference type="SUPFAM" id="SSF56821">
    <property type="entry name" value="Prismane protein-like"/>
    <property type="match status" value="1"/>
</dbReference>
<dbReference type="NCBIfam" id="TIGR01703">
    <property type="entry name" value="hybrid_clust"/>
    <property type="match status" value="1"/>
</dbReference>
<feature type="binding site" evidence="7">
    <location>
        <position position="478"/>
    </location>
    <ligand>
        <name>hybrid [4Fe-2O-2S] cluster</name>
        <dbReference type="ChEBI" id="CHEBI:60519"/>
    </ligand>
</feature>
<dbReference type="GO" id="GO:0005737">
    <property type="term" value="C:cytoplasm"/>
    <property type="evidence" value="ECO:0007669"/>
    <property type="project" value="UniProtKB-SubCell"/>
</dbReference>
<dbReference type="InterPro" id="IPR016099">
    <property type="entry name" value="Prismane-like_a/b-sand"/>
</dbReference>
<dbReference type="InterPro" id="IPR010048">
    <property type="entry name" value="Hydroxylam_reduct"/>
</dbReference>
<protein>
    <recommendedName>
        <fullName evidence="7">Hydroxylamine reductase</fullName>
        <ecNumber evidence="7">1.7.99.1</ecNumber>
    </recommendedName>
    <alternativeName>
        <fullName evidence="7">Hybrid-cluster protein</fullName>
        <shortName evidence="7">HCP</shortName>
    </alternativeName>
    <alternativeName>
        <fullName evidence="7">Prismane protein</fullName>
    </alternativeName>
</protein>
<dbReference type="GeneID" id="24818704"/>
<evidence type="ECO:0000256" key="5">
    <source>
        <dbReference type="ARBA" id="ARBA00023004"/>
    </source>
</evidence>
<name>A0A0A7LF09_9ARCH</name>
<accession>A0A0A7LF09</accession>
<reference evidence="8 9" key="1">
    <citation type="journal article" date="2014" name="Appl. Environ. Microbiol.">
        <title>Comparative Genome Analysis of 'Candidatus Methanoplasma termitum' Indicates a New Mode of Energy Metabolism in the Seventh Order of Methanogens.</title>
        <authorList>
            <person name="Lang K."/>
            <person name="Schuldes J."/>
            <person name="Klingl A."/>
            <person name="Poehlein A."/>
            <person name="Daniel R."/>
            <person name="Brune A."/>
        </authorList>
    </citation>
    <scope>NUCLEOTIDE SEQUENCE [LARGE SCALE GENOMIC DNA]</scope>
    <source>
        <strain evidence="9">Mpt1</strain>
    </source>
</reference>
<dbReference type="Gene3D" id="1.20.1270.20">
    <property type="match status" value="2"/>
</dbReference>
<feature type="binding site" evidence="7">
    <location>
        <position position="6"/>
    </location>
    <ligand>
        <name>[4Fe-4S] cluster</name>
        <dbReference type="ChEBI" id="CHEBI:49883"/>
    </ligand>
</feature>
<keyword evidence="4 7" id="KW-0560">Oxidoreductase</keyword>
<feature type="binding site" evidence="7">
    <location>
        <position position="3"/>
    </location>
    <ligand>
        <name>[4Fe-4S] cluster</name>
        <dbReference type="ChEBI" id="CHEBI:49883"/>
    </ligand>
</feature>
<feature type="binding site" evidence="7">
    <location>
        <position position="419"/>
    </location>
    <ligand>
        <name>hybrid [4Fe-2O-2S] cluster</name>
        <dbReference type="ChEBI" id="CHEBI:60519"/>
    </ligand>
</feature>
<dbReference type="EMBL" id="CP010070">
    <property type="protein sequence ID" value="AIZ56912.1"/>
    <property type="molecule type" value="Genomic_DNA"/>
</dbReference>
<dbReference type="PIRSF" id="PIRSF000076">
    <property type="entry name" value="HCP"/>
    <property type="match status" value="1"/>
</dbReference>
<feature type="binding site" evidence="7">
    <location>
        <position position="480"/>
    </location>
    <ligand>
        <name>hybrid [4Fe-2O-2S] cluster</name>
        <dbReference type="ChEBI" id="CHEBI:60519"/>
    </ligand>
</feature>
<feature type="binding site" description="via persulfide group" evidence="7">
    <location>
        <position position="391"/>
    </location>
    <ligand>
        <name>hybrid [4Fe-2O-2S] cluster</name>
        <dbReference type="ChEBI" id="CHEBI:60519"/>
    </ligand>
</feature>
<dbReference type="GO" id="GO:0004601">
    <property type="term" value="F:peroxidase activity"/>
    <property type="evidence" value="ECO:0007669"/>
    <property type="project" value="TreeGrafter"/>
</dbReference>
<comment type="cofactor">
    <cofactor evidence="7">
        <name>hybrid [4Fe-2O-2S] cluster</name>
        <dbReference type="ChEBI" id="CHEBI:60519"/>
    </cofactor>
    <text evidence="7">Binds 1 hybrid [4Fe-2O-2S] cluster.</text>
</comment>
<dbReference type="NCBIfam" id="NF003658">
    <property type="entry name" value="PRK05290.1"/>
    <property type="match status" value="1"/>
</dbReference>
<comment type="subcellular location">
    <subcellularLocation>
        <location evidence="1 7">Cytoplasm</location>
    </subcellularLocation>
</comment>
<dbReference type="FunFam" id="3.40.50.2030:FF:000001">
    <property type="entry name" value="Hydroxylamine reductase"/>
    <property type="match status" value="1"/>
</dbReference>
<dbReference type="GO" id="GO:0046872">
    <property type="term" value="F:metal ion binding"/>
    <property type="evidence" value="ECO:0007669"/>
    <property type="project" value="UniProtKB-KW"/>
</dbReference>
<sequence length="537" mass="58449">MKCIQCEERIKGTGCIKKGVCGKTAETAELQDLLIYSLKGLAIATKQAKDKGKNVDKQMEHIADGLFSTLTNVNFNEEYFIAMIDKSKKLINDLGGLFKNPKYDIDCADYDYVEKKEKAKTVGIETLSSNEDLSTLKQLLLYGLKGLGAYYHHARVLGYTDKSVEDFMVKGLIALTKDLSADELLPLVLGCGEAGVTCMALLDKANTETYGTPEITNVSLKVRNKPGILITGHDLKDLEMLLEQTKGTGIDVYTHGEMLPANAYPKFKKYDNLVGNYGNAWQKQKEEFASFNGPILVTTNCLVPPADTYSKRLFTTGLAGFSGIEHIPEKNGKKDFSKIVALAKTCQPPKPIDDMTIPIGFAHGTVLSVADKVLAAISSGALKRLVVMAGCDGRSPDRKYYTQFAEALPKDTIILTAGCAKYKYNKLALGDIGGIPRVLDAGQCNDCYSLVVVALKLAEVTGLSVNELPLSFNIAWYEQKACLVLLSLLHLGVKDIMLGPSLPGFISPNILKVLVDTFGLKANSTVKADMKILKIEG</sequence>
<evidence type="ECO:0000256" key="4">
    <source>
        <dbReference type="ARBA" id="ARBA00023002"/>
    </source>
</evidence>
<dbReference type="PANTHER" id="PTHR30109">
    <property type="entry name" value="HYDROXYLAMINE REDUCTASE"/>
    <property type="match status" value="1"/>
</dbReference>
<keyword evidence="6 7" id="KW-0411">Iron-sulfur</keyword>
<comment type="catalytic activity">
    <reaction evidence="7">
        <text>A + NH4(+) + H2O = hydroxylamine + AH2 + H(+)</text>
        <dbReference type="Rhea" id="RHEA:22052"/>
        <dbReference type="ChEBI" id="CHEBI:13193"/>
        <dbReference type="ChEBI" id="CHEBI:15377"/>
        <dbReference type="ChEBI" id="CHEBI:15378"/>
        <dbReference type="ChEBI" id="CHEBI:15429"/>
        <dbReference type="ChEBI" id="CHEBI:17499"/>
        <dbReference type="ChEBI" id="CHEBI:28938"/>
        <dbReference type="EC" id="1.7.99.1"/>
    </reaction>
</comment>
<dbReference type="AlphaFoldDB" id="A0A0A7LF09"/>
<dbReference type="RefSeq" id="WP_048112825.1">
    <property type="nucleotide sequence ID" value="NZ_CP010070.1"/>
</dbReference>
<dbReference type="STRING" id="1577791.Mpt1_c10420"/>
<evidence type="ECO:0000313" key="9">
    <source>
        <dbReference type="Proteomes" id="UP000030787"/>
    </source>
</evidence>
<comment type="similarity">
    <text evidence="7">Belongs to the HCP family.</text>
</comment>
<comment type="function">
    <text evidence="7">Catalyzes the reduction of hydroxylamine to form NH(3) and H(2)O.</text>
</comment>
<feature type="modified residue" description="Cysteine persulfide" evidence="7">
    <location>
        <position position="391"/>
    </location>
</feature>
<feature type="binding site" evidence="7">
    <location>
        <position position="21"/>
    </location>
    <ligand>
        <name>[4Fe-4S] cluster</name>
        <dbReference type="ChEBI" id="CHEBI:49883"/>
    </ligand>
</feature>
<dbReference type="InterPro" id="IPR004137">
    <property type="entry name" value="HCP/CODH"/>
</dbReference>
<dbReference type="EC" id="1.7.99.1" evidence="7"/>
<dbReference type="GO" id="GO:0050418">
    <property type="term" value="F:hydroxylamine reductase activity"/>
    <property type="evidence" value="ECO:0007669"/>
    <property type="project" value="UniProtKB-UniRule"/>
</dbReference>
<dbReference type="FunFam" id="3.40.50.2030:FF:000002">
    <property type="entry name" value="Hydroxylamine reductase"/>
    <property type="match status" value="1"/>
</dbReference>
<feature type="binding site" evidence="7">
    <location>
        <position position="15"/>
    </location>
    <ligand>
        <name>[4Fe-4S] cluster</name>
        <dbReference type="ChEBI" id="CHEBI:49883"/>
    </ligand>
</feature>
<dbReference type="Pfam" id="PF03063">
    <property type="entry name" value="Prismane"/>
    <property type="match status" value="1"/>
</dbReference>
<evidence type="ECO:0000256" key="3">
    <source>
        <dbReference type="ARBA" id="ARBA00022723"/>
    </source>
</evidence>
<dbReference type="OrthoDB" id="21311at2157"/>